<evidence type="ECO:0000256" key="2">
    <source>
        <dbReference type="ARBA" id="ARBA00007635"/>
    </source>
</evidence>
<dbReference type="PANTHER" id="PTHR23306">
    <property type="entry name" value="TUMOR SUSCEPTIBILITY GENE 101 PROTEIN-RELATED"/>
    <property type="match status" value="1"/>
</dbReference>
<keyword evidence="4" id="KW-0472">Membrane</keyword>
<comment type="similarity">
    <text evidence="2">Belongs to the drug/metabolite transporter (DMT) superfamily. Plant drug/metabolite exporter (P-DME) (TC 2.A.7.4) family.</text>
</comment>
<evidence type="ECO:0000256" key="1">
    <source>
        <dbReference type="ARBA" id="ARBA00004141"/>
    </source>
</evidence>
<sequence>MEDSVELEMPLGKTKRGYHFHLSHLVYSILSHIWNKVLVSGMTQKEAGPAHEKYVQKNNIRKGNRHRRRKKQPKITFPVFVQIFVLALLGPVIYQNFYYAGLKYTSPTSSCAILNMLPAMTFVMAVIFRMEKLDIKKVKCQAKAIGTVVTVACAVLMTLYKGPLVEMVWSKNIHPPKSYFTDTTGTTDNDWFLGSVLLIIATLAWASLFVLQTKALETYKNHQLSLTSLVCLVGTLQVIAVTFAMEHRDGAWKMGWDMNLLAAAYAGIVASSAPYYVQGLVIKKRGPVFASAFSPLMMIIVAIRGSFILAEKIFLGGYVILIILKHKERQEEEEEEEEGQRKLLQLPEVVKVQQEDHSSTQETIKGISSHIAYAAVPELRPVSARSQRGPSALPYAEDTKWLIHQHLVTLIDAYPSLTPQTAAFTYKDGGTVNLLQADGTVPMPFQGVTYNIPVVIWLMETYPRHPPCVYVNPTRDMAIKRSHPHVNPSGLVAISYLHNWLHPSSSLVELVRELSLVFSRDPPLYSQRPPPPTTPNPSPNPTPSPSISPSPSMSPNFGITSSYSIPPPRSYPPSPYGSSQRLHTDDPNEVYKRNAMSKLVEMARLDTAAIRKSREADVEGLFSAQAVPRRGNG</sequence>
<dbReference type="EMBL" id="JAXQNO010000006">
    <property type="protein sequence ID" value="KAK4795865.1"/>
    <property type="molecule type" value="Genomic_DNA"/>
</dbReference>
<dbReference type="PANTHER" id="PTHR23306:SF3">
    <property type="entry name" value="TUMOR SUPPRESSOR PROTEIN 101"/>
    <property type="match status" value="1"/>
</dbReference>
<feature type="compositionally biased region" description="Pro residues" evidence="3">
    <location>
        <begin position="565"/>
        <end position="575"/>
    </location>
</feature>
<keyword evidence="4" id="KW-1133">Transmembrane helix</keyword>
<keyword evidence="7" id="KW-1185">Reference proteome</keyword>
<dbReference type="InterPro" id="IPR016135">
    <property type="entry name" value="UBQ-conjugating_enzyme/RWD"/>
</dbReference>
<dbReference type="SUPFAM" id="SSF103481">
    <property type="entry name" value="Multidrug resistance efflux transporter EmrE"/>
    <property type="match status" value="1"/>
</dbReference>
<dbReference type="CDD" id="cd11685">
    <property type="entry name" value="UEV_TSG101-like"/>
    <property type="match status" value="1"/>
</dbReference>
<feature type="transmembrane region" description="Helical" evidence="4">
    <location>
        <begin position="289"/>
        <end position="310"/>
    </location>
</feature>
<feature type="region of interest" description="Disordered" evidence="3">
    <location>
        <begin position="522"/>
        <end position="593"/>
    </location>
</feature>
<feature type="transmembrane region" description="Helical" evidence="4">
    <location>
        <begin position="140"/>
        <end position="160"/>
    </location>
</feature>
<dbReference type="GO" id="GO:0015031">
    <property type="term" value="P:protein transport"/>
    <property type="evidence" value="ECO:0007669"/>
    <property type="project" value="InterPro"/>
</dbReference>
<dbReference type="GO" id="GO:0043130">
    <property type="term" value="F:ubiquitin binding"/>
    <property type="evidence" value="ECO:0007669"/>
    <property type="project" value="TreeGrafter"/>
</dbReference>
<dbReference type="Gene3D" id="3.10.110.10">
    <property type="entry name" value="Ubiquitin Conjugating Enzyme"/>
    <property type="match status" value="1"/>
</dbReference>
<dbReference type="Pfam" id="PF05743">
    <property type="entry name" value="UEV"/>
    <property type="match status" value="1"/>
</dbReference>
<dbReference type="GO" id="GO:0000813">
    <property type="term" value="C:ESCRT I complex"/>
    <property type="evidence" value="ECO:0007669"/>
    <property type="project" value="TreeGrafter"/>
</dbReference>
<feature type="domain" description="UEV" evidence="5">
    <location>
        <begin position="384"/>
        <end position="528"/>
    </location>
</feature>
<name>A0AAN7MF48_TRANT</name>
<feature type="compositionally biased region" description="Basic and acidic residues" evidence="3">
    <location>
        <begin position="582"/>
        <end position="592"/>
    </location>
</feature>
<feature type="transmembrane region" description="Helical" evidence="4">
    <location>
        <begin position="256"/>
        <end position="277"/>
    </location>
</feature>
<feature type="compositionally biased region" description="Low complexity" evidence="3">
    <location>
        <begin position="549"/>
        <end position="564"/>
    </location>
</feature>
<dbReference type="InterPro" id="IPR008883">
    <property type="entry name" value="UEV_N"/>
</dbReference>
<gene>
    <name evidence="6" type="ORF">SAY86_028191</name>
</gene>
<dbReference type="AlphaFoldDB" id="A0AAN7MF48"/>
<feature type="compositionally biased region" description="Pro residues" evidence="3">
    <location>
        <begin position="528"/>
        <end position="548"/>
    </location>
</feature>
<dbReference type="Proteomes" id="UP001346149">
    <property type="component" value="Unassembled WGS sequence"/>
</dbReference>
<dbReference type="GO" id="GO:0008333">
    <property type="term" value="P:endosome to lysosome transport"/>
    <property type="evidence" value="ECO:0007669"/>
    <property type="project" value="TreeGrafter"/>
</dbReference>
<feature type="transmembrane region" description="Helical" evidence="4">
    <location>
        <begin position="223"/>
        <end position="244"/>
    </location>
</feature>
<accession>A0AAN7MF48</accession>
<feature type="region of interest" description="Disordered" evidence="3">
    <location>
        <begin position="614"/>
        <end position="633"/>
    </location>
</feature>
<feature type="transmembrane region" description="Helical" evidence="4">
    <location>
        <begin position="106"/>
        <end position="128"/>
    </location>
</feature>
<evidence type="ECO:0000313" key="7">
    <source>
        <dbReference type="Proteomes" id="UP001346149"/>
    </source>
</evidence>
<reference evidence="6 7" key="1">
    <citation type="journal article" date="2023" name="Hortic Res">
        <title>Pangenome of water caltrop reveals structural variations and asymmetric subgenome divergence after allopolyploidization.</title>
        <authorList>
            <person name="Zhang X."/>
            <person name="Chen Y."/>
            <person name="Wang L."/>
            <person name="Yuan Y."/>
            <person name="Fang M."/>
            <person name="Shi L."/>
            <person name="Lu R."/>
            <person name="Comes H.P."/>
            <person name="Ma Y."/>
            <person name="Chen Y."/>
            <person name="Huang G."/>
            <person name="Zhou Y."/>
            <person name="Zheng Z."/>
            <person name="Qiu Y."/>
        </authorList>
    </citation>
    <scope>NUCLEOTIDE SEQUENCE [LARGE SCALE GENOMIC DNA]</scope>
    <source>
        <strain evidence="6">F231</strain>
    </source>
</reference>
<protein>
    <recommendedName>
        <fullName evidence="5">UEV domain-containing protein</fullName>
    </recommendedName>
</protein>
<comment type="caution">
    <text evidence="6">The sequence shown here is derived from an EMBL/GenBank/DDBJ whole genome shotgun (WGS) entry which is preliminary data.</text>
</comment>
<proteinExistence type="inferred from homology"/>
<dbReference type="Pfam" id="PF00892">
    <property type="entry name" value="EamA"/>
    <property type="match status" value="2"/>
</dbReference>
<dbReference type="SUPFAM" id="SSF54495">
    <property type="entry name" value="UBC-like"/>
    <property type="match status" value="1"/>
</dbReference>
<keyword evidence="4" id="KW-0812">Transmembrane</keyword>
<evidence type="ECO:0000256" key="4">
    <source>
        <dbReference type="SAM" id="Phobius"/>
    </source>
</evidence>
<evidence type="ECO:0000259" key="5">
    <source>
        <dbReference type="PROSITE" id="PS51322"/>
    </source>
</evidence>
<dbReference type="InterPro" id="IPR000620">
    <property type="entry name" value="EamA_dom"/>
</dbReference>
<feature type="transmembrane region" description="Helical" evidence="4">
    <location>
        <begin position="75"/>
        <end position="94"/>
    </location>
</feature>
<organism evidence="6 7">
    <name type="scientific">Trapa natans</name>
    <name type="common">Water chestnut</name>
    <dbReference type="NCBI Taxonomy" id="22666"/>
    <lineage>
        <taxon>Eukaryota</taxon>
        <taxon>Viridiplantae</taxon>
        <taxon>Streptophyta</taxon>
        <taxon>Embryophyta</taxon>
        <taxon>Tracheophyta</taxon>
        <taxon>Spermatophyta</taxon>
        <taxon>Magnoliopsida</taxon>
        <taxon>eudicotyledons</taxon>
        <taxon>Gunneridae</taxon>
        <taxon>Pentapetalae</taxon>
        <taxon>rosids</taxon>
        <taxon>malvids</taxon>
        <taxon>Myrtales</taxon>
        <taxon>Lythraceae</taxon>
        <taxon>Trapa</taxon>
    </lineage>
</organism>
<evidence type="ECO:0000256" key="3">
    <source>
        <dbReference type="SAM" id="MobiDB-lite"/>
    </source>
</evidence>
<dbReference type="PROSITE" id="PS51322">
    <property type="entry name" value="UEV"/>
    <property type="match status" value="1"/>
</dbReference>
<dbReference type="InterPro" id="IPR052070">
    <property type="entry name" value="ESCRT-I_UEV_domain"/>
</dbReference>
<feature type="transmembrane region" description="Helical" evidence="4">
    <location>
        <begin position="191"/>
        <end position="211"/>
    </location>
</feature>
<evidence type="ECO:0000313" key="6">
    <source>
        <dbReference type="EMBL" id="KAK4795865.1"/>
    </source>
</evidence>
<dbReference type="InterPro" id="IPR037185">
    <property type="entry name" value="EmrE-like"/>
</dbReference>
<comment type="subcellular location">
    <subcellularLocation>
        <location evidence="1">Membrane</location>
        <topology evidence="1">Multi-pass membrane protein</topology>
    </subcellularLocation>
</comment>